<reference evidence="3 5" key="2">
    <citation type="submission" date="2021-01" db="EMBL/GenBank/DDBJ databases">
        <title>Biogeographic distribution of Paracoccus.</title>
        <authorList>
            <person name="Hollensteiner J."/>
            <person name="Leineberger J."/>
            <person name="Brinkhoff T."/>
            <person name="Daniel R."/>
        </authorList>
    </citation>
    <scope>NUCLEOTIDE SEQUENCE [LARGE SCALE GENOMIC DNA]</scope>
    <source>
        <strain evidence="3 5">DSM 18447</strain>
    </source>
</reference>
<accession>A0AA45W7W0</accession>
<sequence>MYLDHPPLVVEASVISSVPSQLRLDQPTAWAAANKGGAIVDCFLEGPCIDRQGNILMVDIPHGRVLQFGTDGVWRERLRYDGEPNGMKILPDGRVLIADYRHGLVLANLETGTIEPQLARRNSESFKGLNDLYLGEDGTVYFTDQGQTGLQDPTGRLYRLRADGQLDCLLANGPSPNGLVPDHEFAAMFVAMTRDNSVWRVPLLVDGGTGKVGRFCSFFGTSGPDGLAVDAAGNLYVCHASLGQVFVIAPTGECIGRLVSQAGRTVTNLVINNEHAIITESETGSILKAPISVFSTT</sequence>
<evidence type="ECO:0000313" key="2">
    <source>
        <dbReference type="EMBL" id="SIT12478.1"/>
    </source>
</evidence>
<proteinExistence type="predicted"/>
<reference evidence="2 4" key="1">
    <citation type="submission" date="2017-01" db="EMBL/GenBank/DDBJ databases">
        <authorList>
            <person name="Varghese N."/>
            <person name="Submissions S."/>
        </authorList>
    </citation>
    <scope>NUCLEOTIDE SEQUENCE [LARGE SCALE GENOMIC DNA]</scope>
    <source>
        <strain evidence="2 4">DSM 18447</strain>
    </source>
</reference>
<dbReference type="SUPFAM" id="SSF63829">
    <property type="entry name" value="Calcium-dependent phosphotriesterase"/>
    <property type="match status" value="1"/>
</dbReference>
<dbReference type="AlphaFoldDB" id="A0AA45W7W0"/>
<dbReference type="RefSeq" id="WP_076528326.1">
    <property type="nucleotide sequence ID" value="NZ_CP067140.1"/>
</dbReference>
<name>A0AA45W7W0_9RHOB</name>
<organism evidence="2 4">
    <name type="scientific">Paracoccus saliphilus</name>
    <dbReference type="NCBI Taxonomy" id="405559"/>
    <lineage>
        <taxon>Bacteria</taxon>
        <taxon>Pseudomonadati</taxon>
        <taxon>Pseudomonadota</taxon>
        <taxon>Alphaproteobacteria</taxon>
        <taxon>Rhodobacterales</taxon>
        <taxon>Paracoccaceae</taxon>
        <taxon>Paracoccus</taxon>
    </lineage>
</organism>
<evidence type="ECO:0000259" key="1">
    <source>
        <dbReference type="Pfam" id="PF08450"/>
    </source>
</evidence>
<evidence type="ECO:0000313" key="3">
    <source>
        <dbReference type="EMBL" id="WCR01553.1"/>
    </source>
</evidence>
<dbReference type="InterPro" id="IPR011042">
    <property type="entry name" value="6-blade_b-propeller_TolB-like"/>
</dbReference>
<dbReference type="InterPro" id="IPR013658">
    <property type="entry name" value="SGL"/>
</dbReference>
<dbReference type="PANTHER" id="PTHR47572:SF5">
    <property type="entry name" value="BLR2277 PROTEIN"/>
    <property type="match status" value="1"/>
</dbReference>
<dbReference type="Proteomes" id="UP000186216">
    <property type="component" value="Unassembled WGS sequence"/>
</dbReference>
<dbReference type="InterPro" id="IPR051262">
    <property type="entry name" value="SMP-30/CGR1_Lactonase"/>
</dbReference>
<evidence type="ECO:0000313" key="4">
    <source>
        <dbReference type="Proteomes" id="UP000186216"/>
    </source>
</evidence>
<dbReference type="Proteomes" id="UP001215549">
    <property type="component" value="Chromosome"/>
</dbReference>
<dbReference type="PANTHER" id="PTHR47572">
    <property type="entry name" value="LIPOPROTEIN-RELATED"/>
    <property type="match status" value="1"/>
</dbReference>
<dbReference type="Gene3D" id="2.120.10.30">
    <property type="entry name" value="TolB, C-terminal domain"/>
    <property type="match status" value="1"/>
</dbReference>
<evidence type="ECO:0000313" key="5">
    <source>
        <dbReference type="Proteomes" id="UP001215549"/>
    </source>
</evidence>
<dbReference type="EMBL" id="CP067140">
    <property type="protein sequence ID" value="WCR01553.1"/>
    <property type="molecule type" value="Genomic_DNA"/>
</dbReference>
<gene>
    <name evidence="3" type="ORF">JHX88_11425</name>
    <name evidence="2" type="ORF">SAMN05421772_12141</name>
</gene>
<feature type="domain" description="SMP-30/Gluconolactonase/LRE-like region" evidence="1">
    <location>
        <begin position="45"/>
        <end position="270"/>
    </location>
</feature>
<dbReference type="EMBL" id="FTOU01000021">
    <property type="protein sequence ID" value="SIT12478.1"/>
    <property type="molecule type" value="Genomic_DNA"/>
</dbReference>
<keyword evidence="5" id="KW-1185">Reference proteome</keyword>
<protein>
    <submittedName>
        <fullName evidence="2 3">Gluconolactonase</fullName>
    </submittedName>
</protein>
<dbReference type="Pfam" id="PF08450">
    <property type="entry name" value="SGL"/>
    <property type="match status" value="1"/>
</dbReference>